<feature type="transmembrane region" description="Helical" evidence="6">
    <location>
        <begin position="15"/>
        <end position="40"/>
    </location>
</feature>
<evidence type="ECO:0000256" key="4">
    <source>
        <dbReference type="ARBA" id="ARBA00022989"/>
    </source>
</evidence>
<evidence type="ECO:0000256" key="2">
    <source>
        <dbReference type="ARBA" id="ARBA00022475"/>
    </source>
</evidence>
<evidence type="ECO:0000259" key="7">
    <source>
        <dbReference type="Pfam" id="PF09335"/>
    </source>
</evidence>
<dbReference type="RefSeq" id="WP_382167091.1">
    <property type="nucleotide sequence ID" value="NZ_JBHTBR010000005.1"/>
</dbReference>
<evidence type="ECO:0000256" key="1">
    <source>
        <dbReference type="ARBA" id="ARBA00004651"/>
    </source>
</evidence>
<keyword evidence="9" id="KW-1185">Reference proteome</keyword>
<sequence length="246" mass="26502">MTPIFSFLNRMDKSAWRAVFVTVGLFLVVAAILAFGKLVLMNGDPNEGLMADMQTWLMSLRGSAFGLPALIILFCIMAFIGAPQFGLIGLAVVAFGPFQGSAYAWVATMVSMAMTFWVGRLVGVETVRKYGGDTINRMSVFVGKNDFLASMIVRNVPTAPFIVVNMAFGVSHAKFSRFMAGAAIGILPKIALVYFFGKAATAVLKGNPWIAVAAVAGSIVIWVPLMLFARRRVSEPTESVTPTDVE</sequence>
<evidence type="ECO:0000256" key="3">
    <source>
        <dbReference type="ARBA" id="ARBA00022692"/>
    </source>
</evidence>
<protein>
    <recommendedName>
        <fullName evidence="6">TVP38/TMEM64 family membrane protein</fullName>
    </recommendedName>
</protein>
<accession>A0ABW2ILU4</accession>
<dbReference type="InterPro" id="IPR015414">
    <property type="entry name" value="TMEM64"/>
</dbReference>
<feature type="domain" description="VTT" evidence="7">
    <location>
        <begin position="83"/>
        <end position="198"/>
    </location>
</feature>
<evidence type="ECO:0000313" key="9">
    <source>
        <dbReference type="Proteomes" id="UP001596492"/>
    </source>
</evidence>
<reference evidence="9" key="1">
    <citation type="journal article" date="2019" name="Int. J. Syst. Evol. Microbiol.">
        <title>The Global Catalogue of Microorganisms (GCM) 10K type strain sequencing project: providing services to taxonomists for standard genome sequencing and annotation.</title>
        <authorList>
            <consortium name="The Broad Institute Genomics Platform"/>
            <consortium name="The Broad Institute Genome Sequencing Center for Infectious Disease"/>
            <person name="Wu L."/>
            <person name="Ma J."/>
        </authorList>
    </citation>
    <scope>NUCLEOTIDE SEQUENCE [LARGE SCALE GENOMIC DNA]</scope>
    <source>
        <strain evidence="9">CCUG 51308</strain>
    </source>
</reference>
<gene>
    <name evidence="8" type="ORF">ACFQS8_09520</name>
</gene>
<keyword evidence="5 6" id="KW-0472">Membrane</keyword>
<keyword evidence="2 6" id="KW-1003">Cell membrane</keyword>
<dbReference type="InterPro" id="IPR032816">
    <property type="entry name" value="VTT_dom"/>
</dbReference>
<name>A0ABW2ILU4_9PROT</name>
<dbReference type="EMBL" id="JBHTBR010000005">
    <property type="protein sequence ID" value="MFC7291853.1"/>
    <property type="molecule type" value="Genomic_DNA"/>
</dbReference>
<feature type="transmembrane region" description="Helical" evidence="6">
    <location>
        <begin position="60"/>
        <end position="82"/>
    </location>
</feature>
<comment type="subcellular location">
    <subcellularLocation>
        <location evidence="1 6">Cell membrane</location>
        <topology evidence="1 6">Multi-pass membrane protein</topology>
    </subcellularLocation>
</comment>
<feature type="transmembrane region" description="Helical" evidence="6">
    <location>
        <begin position="209"/>
        <end position="229"/>
    </location>
</feature>
<evidence type="ECO:0000256" key="6">
    <source>
        <dbReference type="RuleBase" id="RU366058"/>
    </source>
</evidence>
<evidence type="ECO:0000256" key="5">
    <source>
        <dbReference type="ARBA" id="ARBA00023136"/>
    </source>
</evidence>
<feature type="transmembrane region" description="Helical" evidence="6">
    <location>
        <begin position="102"/>
        <end position="122"/>
    </location>
</feature>
<comment type="similarity">
    <text evidence="6">Belongs to the TVP38/TMEM64 family.</text>
</comment>
<organism evidence="8 9">
    <name type="scientific">Hirschia litorea</name>
    <dbReference type="NCBI Taxonomy" id="1199156"/>
    <lineage>
        <taxon>Bacteria</taxon>
        <taxon>Pseudomonadati</taxon>
        <taxon>Pseudomonadota</taxon>
        <taxon>Alphaproteobacteria</taxon>
        <taxon>Hyphomonadales</taxon>
        <taxon>Hyphomonadaceae</taxon>
        <taxon>Hirschia</taxon>
    </lineage>
</organism>
<keyword evidence="4 6" id="KW-1133">Transmembrane helix</keyword>
<keyword evidence="3 6" id="KW-0812">Transmembrane</keyword>
<dbReference type="PANTHER" id="PTHR12677">
    <property type="entry name" value="GOLGI APPARATUS MEMBRANE PROTEIN TVP38-RELATED"/>
    <property type="match status" value="1"/>
</dbReference>
<dbReference type="Pfam" id="PF09335">
    <property type="entry name" value="VTT_dom"/>
    <property type="match status" value="1"/>
</dbReference>
<feature type="transmembrane region" description="Helical" evidence="6">
    <location>
        <begin position="178"/>
        <end position="197"/>
    </location>
</feature>
<dbReference type="Proteomes" id="UP001596492">
    <property type="component" value="Unassembled WGS sequence"/>
</dbReference>
<comment type="caution">
    <text evidence="8">The sequence shown here is derived from an EMBL/GenBank/DDBJ whole genome shotgun (WGS) entry which is preliminary data.</text>
</comment>
<evidence type="ECO:0000313" key="8">
    <source>
        <dbReference type="EMBL" id="MFC7291853.1"/>
    </source>
</evidence>
<dbReference type="PANTHER" id="PTHR12677:SF59">
    <property type="entry name" value="GOLGI APPARATUS MEMBRANE PROTEIN TVP38-RELATED"/>
    <property type="match status" value="1"/>
</dbReference>
<proteinExistence type="inferred from homology"/>